<evidence type="ECO:0000313" key="2">
    <source>
        <dbReference type="EMBL" id="KRM40700.1"/>
    </source>
</evidence>
<dbReference type="Gene3D" id="3.10.450.50">
    <property type="match status" value="1"/>
</dbReference>
<dbReference type="Proteomes" id="UP000051223">
    <property type="component" value="Unassembled WGS sequence"/>
</dbReference>
<dbReference type="PATRIC" id="fig|1423754.3.peg.195"/>
<organism evidence="2 3">
    <name type="scientific">Lactobacillus hamsteri DSM 5661 = JCM 6256</name>
    <dbReference type="NCBI Taxonomy" id="1423754"/>
    <lineage>
        <taxon>Bacteria</taxon>
        <taxon>Bacillati</taxon>
        <taxon>Bacillota</taxon>
        <taxon>Bacilli</taxon>
        <taxon>Lactobacillales</taxon>
        <taxon>Lactobacillaceae</taxon>
        <taxon>Lactobacillus</taxon>
    </lineage>
</organism>
<dbReference type="OrthoDB" id="3253136at2"/>
<dbReference type="Pfam" id="PF14534">
    <property type="entry name" value="DUF4440"/>
    <property type="match status" value="1"/>
</dbReference>
<dbReference type="STRING" id="1423754.FC39_GL000184"/>
<dbReference type="InterPro" id="IPR027843">
    <property type="entry name" value="DUF4440"/>
</dbReference>
<evidence type="ECO:0000313" key="3">
    <source>
        <dbReference type="Proteomes" id="UP000051223"/>
    </source>
</evidence>
<gene>
    <name evidence="2" type="ORF">FC39_GL000184</name>
</gene>
<feature type="domain" description="DUF4440" evidence="1">
    <location>
        <begin position="18"/>
        <end position="118"/>
    </location>
</feature>
<dbReference type="AlphaFoldDB" id="A0A0R1YNC7"/>
<keyword evidence="3" id="KW-1185">Reference proteome</keyword>
<dbReference type="EMBL" id="AZGI01000011">
    <property type="protein sequence ID" value="KRM40700.1"/>
    <property type="molecule type" value="Genomic_DNA"/>
</dbReference>
<dbReference type="RefSeq" id="WP_025080595.1">
    <property type="nucleotide sequence ID" value="NZ_AZGI01000011.1"/>
</dbReference>
<dbReference type="SUPFAM" id="SSF54427">
    <property type="entry name" value="NTF2-like"/>
    <property type="match status" value="1"/>
</dbReference>
<name>A0A0R1YNC7_9LACO</name>
<dbReference type="eggNOG" id="ENOG502ZPGE">
    <property type="taxonomic scope" value="Bacteria"/>
</dbReference>
<dbReference type="InterPro" id="IPR032710">
    <property type="entry name" value="NTF2-like_dom_sf"/>
</dbReference>
<accession>A0A0R1YNC7</accession>
<comment type="caution">
    <text evidence="2">The sequence shown here is derived from an EMBL/GenBank/DDBJ whole genome shotgun (WGS) entry which is preliminary data.</text>
</comment>
<sequence length="126" mass="14741">MTELTERKKLIDLYHMETQAVVDKDISTLNKILAPSMELKLTTGYVMSKIKWIDQIQNEEMKYYSSIEENIKDIKINDNRASLVGQNQVKGNFWNNGIKTMPLQAKVHFVKDNDNWIITKQEISTY</sequence>
<protein>
    <recommendedName>
        <fullName evidence="1">DUF4440 domain-containing protein</fullName>
    </recommendedName>
</protein>
<evidence type="ECO:0000259" key="1">
    <source>
        <dbReference type="Pfam" id="PF14534"/>
    </source>
</evidence>
<proteinExistence type="predicted"/>
<reference evidence="2 3" key="1">
    <citation type="journal article" date="2015" name="Genome Announc.">
        <title>Expanding the biotechnology potential of lactobacilli through comparative genomics of 213 strains and associated genera.</title>
        <authorList>
            <person name="Sun Z."/>
            <person name="Harris H.M."/>
            <person name="McCann A."/>
            <person name="Guo C."/>
            <person name="Argimon S."/>
            <person name="Zhang W."/>
            <person name="Yang X."/>
            <person name="Jeffery I.B."/>
            <person name="Cooney J.C."/>
            <person name="Kagawa T.F."/>
            <person name="Liu W."/>
            <person name="Song Y."/>
            <person name="Salvetti E."/>
            <person name="Wrobel A."/>
            <person name="Rasinkangas P."/>
            <person name="Parkhill J."/>
            <person name="Rea M.C."/>
            <person name="O'Sullivan O."/>
            <person name="Ritari J."/>
            <person name="Douillard F.P."/>
            <person name="Paul Ross R."/>
            <person name="Yang R."/>
            <person name="Briner A.E."/>
            <person name="Felis G.E."/>
            <person name="de Vos W.M."/>
            <person name="Barrangou R."/>
            <person name="Klaenhammer T.R."/>
            <person name="Caufield P.W."/>
            <person name="Cui Y."/>
            <person name="Zhang H."/>
            <person name="O'Toole P.W."/>
        </authorList>
    </citation>
    <scope>NUCLEOTIDE SEQUENCE [LARGE SCALE GENOMIC DNA]</scope>
    <source>
        <strain evidence="2 3">DSM 5661</strain>
    </source>
</reference>